<dbReference type="Gene3D" id="1.10.260.40">
    <property type="entry name" value="lambda repressor-like DNA-binding domains"/>
    <property type="match status" value="1"/>
</dbReference>
<dbReference type="GO" id="GO:0003677">
    <property type="term" value="F:DNA binding"/>
    <property type="evidence" value="ECO:0007669"/>
    <property type="project" value="InterPro"/>
</dbReference>
<proteinExistence type="predicted"/>
<sequence length="34" mass="3898">MIGYGKTVRDIRTSKGIHQKDLYDNIISKSFAIE</sequence>
<gene>
    <name evidence="1" type="ORF">GCS15_10075</name>
</gene>
<feature type="non-terminal residue" evidence="1">
    <location>
        <position position="34"/>
    </location>
</feature>
<dbReference type="AlphaFoldDB" id="A0A630PM91"/>
<dbReference type="SUPFAM" id="SSF47413">
    <property type="entry name" value="lambda repressor-like DNA-binding domains"/>
    <property type="match status" value="1"/>
</dbReference>
<protein>
    <submittedName>
        <fullName evidence="1">Rgg family transcriptional regulator</fullName>
    </submittedName>
</protein>
<organism evidence="1">
    <name type="scientific">Listeria monocytogenes</name>
    <dbReference type="NCBI Taxonomy" id="1639"/>
    <lineage>
        <taxon>Bacteria</taxon>
        <taxon>Bacillati</taxon>
        <taxon>Bacillota</taxon>
        <taxon>Bacilli</taxon>
        <taxon>Bacillales</taxon>
        <taxon>Listeriaceae</taxon>
        <taxon>Listeria</taxon>
    </lineage>
</organism>
<name>A0A630PM91_LISMN</name>
<evidence type="ECO:0000313" key="1">
    <source>
        <dbReference type="EMBL" id="EDG4141367.1"/>
    </source>
</evidence>
<accession>A0A630PM91</accession>
<dbReference type="InterPro" id="IPR010982">
    <property type="entry name" value="Lambda_DNA-bd_dom_sf"/>
</dbReference>
<reference evidence="1" key="1">
    <citation type="submission" date="2019-10" db="EMBL/GenBank/DDBJ databases">
        <authorList>
            <person name="Ashton P.M."/>
            <person name="Dallman T."/>
            <person name="Nair S."/>
            <person name="De Pinna E."/>
            <person name="Peters T."/>
            <person name="Grant K."/>
        </authorList>
    </citation>
    <scope>NUCLEOTIDE SEQUENCE</scope>
    <source>
        <strain evidence="1">821023</strain>
    </source>
</reference>
<comment type="caution">
    <text evidence="1">The sequence shown here is derived from an EMBL/GenBank/DDBJ whole genome shotgun (WGS) entry which is preliminary data.</text>
</comment>
<dbReference type="EMBL" id="AAMEBU010000017">
    <property type="protein sequence ID" value="EDG4141367.1"/>
    <property type="molecule type" value="Genomic_DNA"/>
</dbReference>